<gene>
    <name evidence="10" type="ORF">ACFQZM_25370</name>
</gene>
<name>A0ABW2XQ49_9ACTN</name>
<evidence type="ECO:0000256" key="4">
    <source>
        <dbReference type="ARBA" id="ARBA00022692"/>
    </source>
</evidence>
<keyword evidence="3" id="KW-1003">Cell membrane</keyword>
<evidence type="ECO:0000256" key="5">
    <source>
        <dbReference type="ARBA" id="ARBA00022989"/>
    </source>
</evidence>
<dbReference type="Pfam" id="PF00528">
    <property type="entry name" value="BPD_transp_1"/>
    <property type="match status" value="1"/>
</dbReference>
<comment type="subcellular location">
    <subcellularLocation>
        <location evidence="1 7">Cell membrane</location>
        <topology evidence="1 7">Multi-pass membrane protein</topology>
    </subcellularLocation>
</comment>
<comment type="caution">
    <text evidence="10">The sequence shown here is derived from an EMBL/GenBank/DDBJ whole genome shotgun (WGS) entry which is preliminary data.</text>
</comment>
<evidence type="ECO:0000313" key="11">
    <source>
        <dbReference type="Proteomes" id="UP001597063"/>
    </source>
</evidence>
<feature type="transmembrane region" description="Helical" evidence="7">
    <location>
        <begin position="52"/>
        <end position="73"/>
    </location>
</feature>
<dbReference type="InterPro" id="IPR035906">
    <property type="entry name" value="MetI-like_sf"/>
</dbReference>
<dbReference type="EMBL" id="JBHTGP010000013">
    <property type="protein sequence ID" value="MFD0687850.1"/>
    <property type="molecule type" value="Genomic_DNA"/>
</dbReference>
<evidence type="ECO:0000256" key="1">
    <source>
        <dbReference type="ARBA" id="ARBA00004651"/>
    </source>
</evidence>
<dbReference type="PANTHER" id="PTHR30193">
    <property type="entry name" value="ABC TRANSPORTER PERMEASE PROTEIN"/>
    <property type="match status" value="1"/>
</dbReference>
<evidence type="ECO:0000313" key="10">
    <source>
        <dbReference type="EMBL" id="MFD0687850.1"/>
    </source>
</evidence>
<evidence type="ECO:0000256" key="2">
    <source>
        <dbReference type="ARBA" id="ARBA00022448"/>
    </source>
</evidence>
<sequence length="339" mass="35942">MSSTTRRAVGAAAGRRAASGAAPGPPGMDGARASGGRAGGGRVRSRRRRGGFLTPPWWFAAPAVLVYALVVLYPSASGVMYAFTDWNGIGDRSFNGLDNFQRLWQDDAARGSLTNTLLLTVAIVVVQNGIGLLLALGVHTHIKSRAVLRVVFFTPAVVSPVMVAFLWKYVYNPAPDAGLNGILGAVGLGSLRQDWLGDPSLALWSVAGMVVWQFAGYSMVIFLAGLEGVPAELHEAAMIDGAGRWQRFRSVTWPLLAPSVTINVMLSTIGGLKLFDQVYAATSGGPGHASETLSTVLYKQAFVYGNYGYSTAIALVLALFVAAVSLVQVYYLRSREVGS</sequence>
<evidence type="ECO:0000256" key="8">
    <source>
        <dbReference type="SAM" id="MobiDB-lite"/>
    </source>
</evidence>
<keyword evidence="11" id="KW-1185">Reference proteome</keyword>
<keyword evidence="5 7" id="KW-1133">Transmembrane helix</keyword>
<dbReference type="InterPro" id="IPR000515">
    <property type="entry name" value="MetI-like"/>
</dbReference>
<dbReference type="InterPro" id="IPR051393">
    <property type="entry name" value="ABC_transporter_permease"/>
</dbReference>
<dbReference type="PANTHER" id="PTHR30193:SF37">
    <property type="entry name" value="INNER MEMBRANE ABC TRANSPORTER PERMEASE PROTEIN YCJO"/>
    <property type="match status" value="1"/>
</dbReference>
<feature type="region of interest" description="Disordered" evidence="8">
    <location>
        <begin position="1"/>
        <end position="47"/>
    </location>
</feature>
<feature type="transmembrane region" description="Helical" evidence="7">
    <location>
        <begin position="250"/>
        <end position="269"/>
    </location>
</feature>
<dbReference type="CDD" id="cd06261">
    <property type="entry name" value="TM_PBP2"/>
    <property type="match status" value="1"/>
</dbReference>
<proteinExistence type="inferred from homology"/>
<dbReference type="PROSITE" id="PS50928">
    <property type="entry name" value="ABC_TM1"/>
    <property type="match status" value="1"/>
</dbReference>
<feature type="domain" description="ABC transmembrane type-1" evidence="9">
    <location>
        <begin position="113"/>
        <end position="328"/>
    </location>
</feature>
<evidence type="ECO:0000256" key="7">
    <source>
        <dbReference type="RuleBase" id="RU363032"/>
    </source>
</evidence>
<evidence type="ECO:0000256" key="3">
    <source>
        <dbReference type="ARBA" id="ARBA00022475"/>
    </source>
</evidence>
<keyword evidence="4 7" id="KW-0812">Transmembrane</keyword>
<evidence type="ECO:0000259" key="9">
    <source>
        <dbReference type="PROSITE" id="PS50928"/>
    </source>
</evidence>
<evidence type="ECO:0000256" key="6">
    <source>
        <dbReference type="ARBA" id="ARBA00023136"/>
    </source>
</evidence>
<feature type="transmembrane region" description="Helical" evidence="7">
    <location>
        <begin position="307"/>
        <end position="332"/>
    </location>
</feature>
<accession>A0ABW2XQ49</accession>
<comment type="similarity">
    <text evidence="7">Belongs to the binding-protein-dependent transport system permease family.</text>
</comment>
<feature type="transmembrane region" description="Helical" evidence="7">
    <location>
        <begin position="150"/>
        <end position="170"/>
    </location>
</feature>
<feature type="transmembrane region" description="Helical" evidence="7">
    <location>
        <begin position="117"/>
        <end position="138"/>
    </location>
</feature>
<organism evidence="10 11">
    <name type="scientific">Actinomadura fibrosa</name>
    <dbReference type="NCBI Taxonomy" id="111802"/>
    <lineage>
        <taxon>Bacteria</taxon>
        <taxon>Bacillati</taxon>
        <taxon>Actinomycetota</taxon>
        <taxon>Actinomycetes</taxon>
        <taxon>Streptosporangiales</taxon>
        <taxon>Thermomonosporaceae</taxon>
        <taxon>Actinomadura</taxon>
    </lineage>
</organism>
<dbReference type="SUPFAM" id="SSF161098">
    <property type="entry name" value="MetI-like"/>
    <property type="match status" value="1"/>
</dbReference>
<dbReference type="Gene3D" id="1.10.3720.10">
    <property type="entry name" value="MetI-like"/>
    <property type="match status" value="1"/>
</dbReference>
<protein>
    <submittedName>
        <fullName evidence="10">Carbohydrate ABC transporter permease</fullName>
    </submittedName>
</protein>
<reference evidence="11" key="1">
    <citation type="journal article" date="2019" name="Int. J. Syst. Evol. Microbiol.">
        <title>The Global Catalogue of Microorganisms (GCM) 10K type strain sequencing project: providing services to taxonomists for standard genome sequencing and annotation.</title>
        <authorList>
            <consortium name="The Broad Institute Genomics Platform"/>
            <consortium name="The Broad Institute Genome Sequencing Center for Infectious Disease"/>
            <person name="Wu L."/>
            <person name="Ma J."/>
        </authorList>
    </citation>
    <scope>NUCLEOTIDE SEQUENCE [LARGE SCALE GENOMIC DNA]</scope>
    <source>
        <strain evidence="11">JCM 9371</strain>
    </source>
</reference>
<feature type="transmembrane region" description="Helical" evidence="7">
    <location>
        <begin position="201"/>
        <end position="229"/>
    </location>
</feature>
<dbReference type="Proteomes" id="UP001597063">
    <property type="component" value="Unassembled WGS sequence"/>
</dbReference>
<keyword evidence="2 7" id="KW-0813">Transport</keyword>
<keyword evidence="6 7" id="KW-0472">Membrane</keyword>
<feature type="compositionally biased region" description="Low complexity" evidence="8">
    <location>
        <begin position="1"/>
        <end position="35"/>
    </location>
</feature>
<dbReference type="RefSeq" id="WP_242619205.1">
    <property type="nucleotide sequence ID" value="NZ_CAACUY010000043.1"/>
</dbReference>